<dbReference type="EMBL" id="AAKRGO010000001">
    <property type="protein sequence ID" value="ECU8566588.1"/>
    <property type="molecule type" value="Genomic_DNA"/>
</dbReference>
<evidence type="ECO:0000313" key="40">
    <source>
        <dbReference type="EMBL" id="ECX5667739.1"/>
    </source>
</evidence>
<dbReference type="InterPro" id="IPR037224">
    <property type="entry name" value="PapC_N_sf"/>
</dbReference>
<dbReference type="EMBL" id="DAAQVL010000001">
    <property type="protein sequence ID" value="HAE1030276.1"/>
    <property type="molecule type" value="Genomic_DNA"/>
</dbReference>
<evidence type="ECO:0000313" key="69">
    <source>
        <dbReference type="EMBL" id="EDI6852774.1"/>
    </source>
</evidence>
<reference evidence="93" key="8">
    <citation type="submission" date="2021-05" db="EMBL/GenBank/DDBJ databases">
        <title>Whole genome PacBio Sequel sequence of Salmonella enterica subsp. enterica.</title>
        <authorList>
            <person name="Hoffmann M."/>
            <person name="Balkey M."/>
            <person name="Luo Y."/>
        </authorList>
    </citation>
    <scope>NUCLEOTIDE SEQUENCE</scope>
    <source>
        <strain evidence="95">CFSAN022621</strain>
        <strain evidence="94">CFSAN022622</strain>
        <strain evidence="93">CFSAN022633</strain>
    </source>
</reference>
<evidence type="ECO:0000313" key="72">
    <source>
        <dbReference type="EMBL" id="HAB5251106.1"/>
    </source>
</evidence>
<evidence type="ECO:0000313" key="59">
    <source>
        <dbReference type="EMBL" id="EDH4939514.1"/>
    </source>
</evidence>
<dbReference type="EMBL" id="AAKUEC010000006">
    <property type="protein sequence ID" value="ECV7496075.1"/>
    <property type="molecule type" value="Genomic_DNA"/>
</dbReference>
<evidence type="ECO:0000313" key="50">
    <source>
        <dbReference type="EMBL" id="EDG0640659.1"/>
    </source>
</evidence>
<dbReference type="EMBL" id="AAKMSN010000001">
    <property type="protein sequence ID" value="ECT4238886.1"/>
    <property type="molecule type" value="Genomic_DNA"/>
</dbReference>
<dbReference type="EMBL" id="AALSEN010000001">
    <property type="protein sequence ID" value="EDC8200132.1"/>
    <property type="molecule type" value="Genomic_DNA"/>
</dbReference>
<organism evidence="92 96">
    <name type="scientific">Salmonella newport</name>
    <dbReference type="NCBI Taxonomy" id="108619"/>
    <lineage>
        <taxon>Bacteria</taxon>
        <taxon>Pseudomonadati</taxon>
        <taxon>Pseudomonadota</taxon>
        <taxon>Gammaproteobacteria</taxon>
        <taxon>Enterobacterales</taxon>
        <taxon>Enterobacteriaceae</taxon>
        <taxon>Salmonella</taxon>
    </lineage>
</organism>
<dbReference type="EMBL" id="AAMJGG010000038">
    <property type="protein sequence ID" value="EDH9240778.1"/>
    <property type="molecule type" value="Genomic_DNA"/>
</dbReference>
<dbReference type="EMBL" id="AAKKOY010000009">
    <property type="protein sequence ID" value="ECS7536110.1"/>
    <property type="molecule type" value="Genomic_DNA"/>
</dbReference>
<dbReference type="EMBL" id="AAMJNM010000012">
    <property type="protein sequence ID" value="EDI0088053.1"/>
    <property type="molecule type" value="Genomic_DNA"/>
</dbReference>
<dbReference type="EMBL" id="AAMLIV010000001">
    <property type="protein sequence ID" value="EDI5564451.1"/>
    <property type="molecule type" value="Genomic_DNA"/>
</dbReference>
<evidence type="ECO:0000313" key="17">
    <source>
        <dbReference type="EMBL" id="EBX9728302.1"/>
    </source>
</evidence>
<dbReference type="EMBL" id="AAMLRG010000055">
    <property type="protein sequence ID" value="EDI6852774.1"/>
    <property type="molecule type" value="Genomic_DNA"/>
</dbReference>
<evidence type="ECO:0000313" key="93">
    <source>
        <dbReference type="EMBL" id="QVT62990.1"/>
    </source>
</evidence>
<dbReference type="EMBL" id="AAKCFV010000002">
    <property type="protein sequence ID" value="ECQ6266672.1"/>
    <property type="molecule type" value="Genomic_DNA"/>
</dbReference>
<dbReference type="EMBL" id="AAMINJ010000001">
    <property type="protein sequence ID" value="EDH7078667.1"/>
    <property type="molecule type" value="Genomic_DNA"/>
</dbReference>
<evidence type="ECO:0000313" key="70">
    <source>
        <dbReference type="EMBL" id="HAB1935062.1"/>
    </source>
</evidence>
<dbReference type="EMBL" id="AAKYVZ010000002">
    <property type="protein sequence ID" value="ECX1944636.1"/>
    <property type="molecule type" value="Genomic_DNA"/>
</dbReference>
<dbReference type="EMBL" id="AAIFEU010000027">
    <property type="protein sequence ID" value="ECD6074951.1"/>
    <property type="molecule type" value="Genomic_DNA"/>
</dbReference>
<evidence type="ECO:0000313" key="34">
    <source>
        <dbReference type="EMBL" id="ECU8645544.1"/>
    </source>
</evidence>
<dbReference type="EMBL" id="DAASVB010000019">
    <property type="protein sequence ID" value="HAE7146756.1"/>
    <property type="molecule type" value="Genomic_DNA"/>
</dbReference>
<evidence type="ECO:0000313" key="13">
    <source>
        <dbReference type="EMBL" id="EBW7133111.1"/>
    </source>
</evidence>
<dbReference type="EMBL" id="DAATXE010000023">
    <property type="protein sequence ID" value="HAF0489613.1"/>
    <property type="molecule type" value="Genomic_DNA"/>
</dbReference>
<evidence type="ECO:0000313" key="87">
    <source>
        <dbReference type="EMBL" id="HAE9026817.1"/>
    </source>
</evidence>
<evidence type="ECO:0000313" key="51">
    <source>
        <dbReference type="EMBL" id="EDG2973307.1"/>
    </source>
</evidence>
<dbReference type="EMBL" id="AAHNDN010000002">
    <property type="protein sequence ID" value="EBY1026070.1"/>
    <property type="molecule type" value="Genomic_DNA"/>
</dbReference>
<evidence type="ECO:0000313" key="35">
    <source>
        <dbReference type="EMBL" id="ECV7496075.1"/>
    </source>
</evidence>
<dbReference type="EMBL" id="AALSVF010000001">
    <property type="protein sequence ID" value="EDD0234231.1"/>
    <property type="molecule type" value="Genomic_DNA"/>
</dbReference>
<reference evidence="2" key="6">
    <citation type="submission" date="2019-06" db="EMBL/GenBank/DDBJ databases">
        <authorList>
            <consortium name="GenomeTrakr network: Whole genome sequencing for foodborne pathogen traceback"/>
        </authorList>
    </citation>
    <scope>NUCLEOTIDE SEQUENCE</scope>
    <source>
        <strain evidence="44">CDPHFDLB-F14M00974</strain>
        <strain evidence="43">CDPHFDLB-F14M00980</strain>
        <strain evidence="95">CFSAN022621</strain>
        <strain evidence="94">CFSAN022622</strain>
        <strain evidence="93">CFSAN022633</strain>
        <strain evidence="40">CFSAN024524</strain>
        <strain evidence="42">FDA00000095</strain>
        <strain evidence="2">FSIS11814480</strain>
        <strain evidence="3">FSIS11917615</strain>
        <strain evidence="28">FSIS31901987</strain>
        <strain evidence="29">MDH-2013-00187</strain>
    </source>
</reference>
<dbReference type="EMBL" id="AAMGCT010000001">
    <property type="protein sequence ID" value="EDH0268462.1"/>
    <property type="molecule type" value="Genomic_DNA"/>
</dbReference>
<evidence type="ECO:0000313" key="3">
    <source>
        <dbReference type="EMBL" id="EBO8649932.1"/>
    </source>
</evidence>
<evidence type="ECO:0000313" key="84">
    <source>
        <dbReference type="EMBL" id="HAE7146756.1"/>
    </source>
</evidence>
<dbReference type="EMBL" id="AAMHVI010000018">
    <property type="protein sequence ID" value="EDH4911217.1"/>
    <property type="molecule type" value="Genomic_DNA"/>
</dbReference>
<dbReference type="EMBL" id="AAHYLK010000014">
    <property type="protein sequence ID" value="ECB7107302.1"/>
    <property type="molecule type" value="Genomic_DNA"/>
</dbReference>
<evidence type="ECO:0000313" key="22">
    <source>
        <dbReference type="EMBL" id="ECB0233020.1"/>
    </source>
</evidence>
<dbReference type="EMBL" id="AAHWFX010000001">
    <property type="protein sequence ID" value="ECB0233020.1"/>
    <property type="molecule type" value="Genomic_DNA"/>
</dbReference>
<reference evidence="92 96" key="1">
    <citation type="submission" date="2016-10" db="EMBL/GenBank/DDBJ databases">
        <title>Geospatial study of bovine Salmonella enterica.</title>
        <authorList>
            <person name="Liao J."/>
        </authorList>
    </citation>
    <scope>NUCLEOTIDE SEQUENCE [LARGE SCALE GENOMIC DNA]</scope>
    <source>
        <strain evidence="92 96">R8_4821_R1</strain>
    </source>
</reference>
<dbReference type="EMBL" id="AAGTXR010000001">
    <property type="protein sequence ID" value="EBR9459732.1"/>
    <property type="molecule type" value="Genomic_DNA"/>
</dbReference>
<evidence type="ECO:0000313" key="29">
    <source>
        <dbReference type="EMBL" id="ECK8652754.1"/>
    </source>
</evidence>
<evidence type="ECO:0000313" key="27">
    <source>
        <dbReference type="EMBL" id="ECF2660873.1"/>
    </source>
</evidence>
<dbReference type="EMBL" id="DAAFXS010000001">
    <property type="protein sequence ID" value="HAB1935062.1"/>
    <property type="molecule type" value="Genomic_DNA"/>
</dbReference>
<evidence type="ECO:0000313" key="24">
    <source>
        <dbReference type="EMBL" id="ECB7107302.1"/>
    </source>
</evidence>
<evidence type="ECO:0000313" key="77">
    <source>
        <dbReference type="EMBL" id="HAE2737994.1"/>
    </source>
</evidence>
<dbReference type="EMBL" id="CP075022">
    <property type="protein sequence ID" value="QVT62990.1"/>
    <property type="molecule type" value="Genomic_DNA"/>
</dbReference>
<evidence type="ECO:0000313" key="60">
    <source>
        <dbReference type="EMBL" id="EDH5331982.1"/>
    </source>
</evidence>
<name>A0A0R9NY22_SALNE</name>
<dbReference type="EMBL" id="AAMCWM010000001">
    <property type="protein sequence ID" value="EDG0640659.1"/>
    <property type="molecule type" value="Genomic_DNA"/>
</dbReference>
<dbReference type="Proteomes" id="UP000839730">
    <property type="component" value="Unassembled WGS sequence"/>
</dbReference>
<dbReference type="EMBL" id="AAIKPT010000011">
    <property type="protein sequence ID" value="ECF2660873.1"/>
    <property type="molecule type" value="Genomic_DNA"/>
</dbReference>
<dbReference type="EMBL" id="AALPAA010000001">
    <property type="protein sequence ID" value="EDB9182134.1"/>
    <property type="molecule type" value="Genomic_DNA"/>
</dbReference>
<evidence type="ECO:0000313" key="32">
    <source>
        <dbReference type="EMBL" id="ECT4238886.1"/>
    </source>
</evidence>
<evidence type="ECO:0000313" key="91">
    <source>
        <dbReference type="EMBL" id="HAF7396457.1"/>
    </source>
</evidence>
<evidence type="ECO:0000313" key="55">
    <source>
        <dbReference type="EMBL" id="EDG8803581.1"/>
    </source>
</evidence>
<dbReference type="RefSeq" id="WP_000774038.1">
    <property type="nucleotide sequence ID" value="NZ_CALNWE010000001.1"/>
</dbReference>
<evidence type="ECO:0000313" key="37">
    <source>
        <dbReference type="EMBL" id="ECX1394353.1"/>
    </source>
</evidence>
<evidence type="ECO:0000313" key="15">
    <source>
        <dbReference type="EMBL" id="EBX3152617.1"/>
    </source>
</evidence>
<dbReference type="EMBL" id="AAMFOV010000007">
    <property type="protein sequence ID" value="EDG8637625.1"/>
    <property type="molecule type" value="Genomic_DNA"/>
</dbReference>
<dbReference type="InterPro" id="IPR025885">
    <property type="entry name" value="PapC_N"/>
</dbReference>
<reference evidence="30" key="7">
    <citation type="submission" date="2019-08" db="EMBL/GenBank/DDBJ databases">
        <authorList>
            <consortium name="Veterinary Laboratory Investigation and Response Network"/>
        </authorList>
    </citation>
    <scope>NUCLEOTIDE SEQUENCE</scope>
    <source>
        <strain evidence="30">SAL-18-VL-OH-ON-0039</strain>
        <strain evidence="32">V-CLASP-D-19</strain>
        <strain evidence="45">V-CLASP-D-22</strain>
    </source>
</reference>
<dbReference type="EMBL" id="DAAHAB010000001">
    <property type="protein sequence ID" value="HAB5251106.1"/>
    <property type="molecule type" value="Genomic_DNA"/>
</dbReference>
<evidence type="ECO:0000313" key="42">
    <source>
        <dbReference type="EMBL" id="ECZ5435948.1"/>
    </source>
</evidence>
<evidence type="ECO:0000313" key="47">
    <source>
        <dbReference type="EMBL" id="EDD0234231.1"/>
    </source>
</evidence>
<dbReference type="EMBL" id="MODC01000041">
    <property type="protein sequence ID" value="OMB04336.1"/>
    <property type="molecule type" value="Genomic_DNA"/>
</dbReference>
<evidence type="ECO:0000313" key="80">
    <source>
        <dbReference type="EMBL" id="HAE4195112.1"/>
    </source>
</evidence>
<evidence type="ECO:0000313" key="96">
    <source>
        <dbReference type="Proteomes" id="UP000187320"/>
    </source>
</evidence>
<dbReference type="EMBL" id="DAAHFP010000002">
    <property type="protein sequence ID" value="HAB5907546.1"/>
    <property type="molecule type" value="Genomic_DNA"/>
</dbReference>
<accession>A0A0R9NY22</accession>
<evidence type="ECO:0000313" key="49">
    <source>
        <dbReference type="EMBL" id="EDF6612539.1"/>
    </source>
</evidence>
<evidence type="ECO:0000313" key="52">
    <source>
        <dbReference type="EMBL" id="EDG8069702.1"/>
    </source>
</evidence>
<dbReference type="EMBL" id="AAHKWI010000001">
    <property type="protein sequence ID" value="EBX3152617.1"/>
    <property type="molecule type" value="Genomic_DNA"/>
</dbReference>
<dbReference type="EMBL" id="AAKZNI010000001">
    <property type="protein sequence ID" value="ECX6725413.1"/>
    <property type="molecule type" value="Genomic_DNA"/>
</dbReference>
<evidence type="ECO:0000313" key="33">
    <source>
        <dbReference type="EMBL" id="ECU8566588.1"/>
    </source>
</evidence>
<dbReference type="SUPFAM" id="SSF141729">
    <property type="entry name" value="FimD N-terminal domain-like"/>
    <property type="match status" value="1"/>
</dbReference>
<dbReference type="Proteomes" id="UP000187320">
    <property type="component" value="Unassembled WGS sequence"/>
</dbReference>
<dbReference type="Proteomes" id="UP000839738">
    <property type="component" value="Unassembled WGS sequence"/>
</dbReference>
<dbReference type="EMBL" id="AAHMTR010000006">
    <property type="protein sequence ID" value="EBX9728302.1"/>
    <property type="molecule type" value="Genomic_DNA"/>
</dbReference>
<dbReference type="EMBL" id="AAHHZF010000009">
    <property type="protein sequence ID" value="EBW3119170.1"/>
    <property type="molecule type" value="Genomic_DNA"/>
</dbReference>
<dbReference type="EMBL" id="AAMFQH010000021">
    <property type="protein sequence ID" value="EDG8803581.1"/>
    <property type="molecule type" value="Genomic_DNA"/>
</dbReference>
<evidence type="ECO:0000313" key="56">
    <source>
        <dbReference type="EMBL" id="EDH0101975.1"/>
    </source>
</evidence>
<evidence type="ECO:0000313" key="65">
    <source>
        <dbReference type="EMBL" id="EDI0446165.1"/>
    </source>
</evidence>
<evidence type="ECO:0000313" key="12">
    <source>
        <dbReference type="EMBL" id="EBW3119170.1"/>
    </source>
</evidence>
<dbReference type="EMBL" id="CP075034">
    <property type="protein sequence ID" value="QVX87793.1"/>
    <property type="molecule type" value="Genomic_DNA"/>
</dbReference>
<dbReference type="EMBL" id="AAHWTY010000150">
    <property type="protein sequence ID" value="ECB1915847.1"/>
    <property type="molecule type" value="Genomic_DNA"/>
</dbReference>
<evidence type="ECO:0000313" key="26">
    <source>
        <dbReference type="EMBL" id="ECD6074951.1"/>
    </source>
</evidence>
<evidence type="ECO:0000313" key="90">
    <source>
        <dbReference type="EMBL" id="HAF1179550.1"/>
    </source>
</evidence>
<evidence type="ECO:0000313" key="62">
    <source>
        <dbReference type="EMBL" id="EDH9240778.1"/>
    </source>
</evidence>
<evidence type="ECO:0000313" key="94">
    <source>
        <dbReference type="EMBL" id="QVX83388.1"/>
    </source>
</evidence>
<evidence type="ECO:0000313" key="73">
    <source>
        <dbReference type="EMBL" id="HAB5282976.1"/>
    </source>
</evidence>
<evidence type="ECO:0000313" key="54">
    <source>
        <dbReference type="EMBL" id="EDG8726151.1"/>
    </source>
</evidence>
<evidence type="ECO:0000313" key="4">
    <source>
        <dbReference type="EMBL" id="EBQ9486656.1"/>
    </source>
</evidence>
<dbReference type="EMBL" id="DAASLK010000106">
    <property type="protein sequence ID" value="HAE6012078.1"/>
    <property type="molecule type" value="Genomic_DNA"/>
</dbReference>
<dbReference type="Proteomes" id="UP000839726">
    <property type="component" value="Unassembled WGS sequence"/>
</dbReference>
<evidence type="ECO:0000313" key="2">
    <source>
        <dbReference type="EMBL" id="EBO1561383.1"/>
    </source>
</evidence>
<evidence type="ECO:0000313" key="58">
    <source>
        <dbReference type="EMBL" id="EDH4911217.1"/>
    </source>
</evidence>
<dbReference type="EMBL" id="AAMJQQ010000004">
    <property type="protein sequence ID" value="EDI0446165.1"/>
    <property type="molecule type" value="Genomic_DNA"/>
</dbReference>
<dbReference type="EMBL" id="AAMGBI010000033">
    <property type="protein sequence ID" value="EDH0101975.1"/>
    <property type="molecule type" value="Genomic_DNA"/>
</dbReference>
<evidence type="ECO:0000313" key="44">
    <source>
        <dbReference type="EMBL" id="EDA6041293.1"/>
    </source>
</evidence>
<evidence type="ECO:0000313" key="14">
    <source>
        <dbReference type="EMBL" id="EBX1170178.1"/>
    </source>
</evidence>
<evidence type="ECO:0000313" key="66">
    <source>
        <dbReference type="EMBL" id="EDI2400174.1"/>
    </source>
</evidence>
<reference evidence="76" key="4">
    <citation type="submission" date="2018-07" db="EMBL/GenBank/DDBJ databases">
        <authorList>
            <consortium name="NCBI Pathogen Detection Project"/>
        </authorList>
    </citation>
    <scope>NUCLEOTIDE SEQUENCE</scope>
    <source>
        <strain evidence="91">09-3171</strain>
        <strain evidence="82">10-4660</strain>
        <strain evidence="78">10-4961</strain>
        <strain evidence="76">10-7672</strain>
        <strain evidence="86">11-4340</strain>
        <strain evidence="81">12-3895</strain>
        <strain evidence="79">12-8244</strain>
        <strain evidence="87">13-0883</strain>
        <strain evidence="90">13-1901</strain>
        <strain evidence="83">13-4702</strain>
        <strain evidence="89">BCW_2741</strain>
        <strain evidence="77">BCW_2743</strain>
        <strain evidence="85">NCTR-RN187</strain>
        <strain evidence="80">NCTR-SF87</strain>
        <strain evidence="84">NCTR-SF90</strain>
        <strain evidence="70">Salmonella enterica</strain>
        <strain evidence="75">Sam_48e89560-b631-4cd5-9b4b-4a4e71d657e9</strain>
    </source>
</reference>
<dbReference type="EMBL" id="AAGVNP010000040">
    <property type="protein sequence ID" value="EBS4546166.1"/>
    <property type="molecule type" value="Genomic_DNA"/>
</dbReference>
<dbReference type="EMBL" id="CP075033">
    <property type="protein sequence ID" value="QVX83388.1"/>
    <property type="molecule type" value="Genomic_DNA"/>
</dbReference>
<sequence>MKLNRPTLLITLNILSLPVETTEFSADSLKNSDHLSVDLSAFSRDGYIAPGNYLLDIYVNDRLIHNQ</sequence>
<evidence type="ECO:0000313" key="81">
    <source>
        <dbReference type="EMBL" id="HAE6012078.1"/>
    </source>
</evidence>
<dbReference type="Pfam" id="PF13954">
    <property type="entry name" value="PapC_N"/>
    <property type="match status" value="1"/>
</dbReference>
<evidence type="ECO:0000313" key="63">
    <source>
        <dbReference type="EMBL" id="EDI0088053.1"/>
    </source>
</evidence>
<dbReference type="EMBL" id="DAASRZ010000001">
    <property type="protein sequence ID" value="HAE6781057.1"/>
    <property type="molecule type" value="Genomic_DNA"/>
</dbReference>
<dbReference type="EMBL" id="DAAFYX010000001">
    <property type="protein sequence ID" value="HAB2089086.1"/>
    <property type="molecule type" value="Genomic_DNA"/>
</dbReference>
<dbReference type="EMBL" id="AAKZSZ010000001">
    <property type="protein sequence ID" value="ECX5667739.1"/>
    <property type="molecule type" value="Genomic_DNA"/>
</dbReference>
<dbReference type="Proteomes" id="UP000839827">
    <property type="component" value="Unassembled WGS sequence"/>
</dbReference>
<dbReference type="Gene3D" id="3.10.20.410">
    <property type="match status" value="1"/>
</dbReference>
<dbReference type="EMBL" id="DAATQT010000115">
    <property type="protein sequence ID" value="HAE9655200.1"/>
    <property type="molecule type" value="Genomic_DNA"/>
</dbReference>
<evidence type="ECO:0000313" key="6">
    <source>
        <dbReference type="EMBL" id="EBR9459732.1"/>
    </source>
</evidence>
<dbReference type="EMBL" id="AAKYZT010000003">
    <property type="protein sequence ID" value="ECX1394353.1"/>
    <property type="molecule type" value="Genomic_DNA"/>
</dbReference>
<dbReference type="PATRIC" id="fig|108619.17.peg.2032"/>
<dbReference type="EMBL" id="DAARDN010000013">
    <property type="protein sequence ID" value="HAE1980373.1"/>
    <property type="molecule type" value="Genomic_DNA"/>
</dbReference>
<evidence type="ECO:0000313" key="18">
    <source>
        <dbReference type="EMBL" id="EBY1026070.1"/>
    </source>
</evidence>
<proteinExistence type="predicted"/>
<evidence type="ECO:0000313" key="61">
    <source>
        <dbReference type="EMBL" id="EDH7078667.1"/>
    </source>
</evidence>
<dbReference type="EMBL" id="AAHSHT010000003">
    <property type="protein sequence ID" value="EBZ7956715.1"/>
    <property type="molecule type" value="Genomic_DNA"/>
</dbReference>
<dbReference type="EMBL" id="AAHEGY010000001">
    <property type="protein sequence ID" value="EBV1355837.1"/>
    <property type="molecule type" value="Genomic_DNA"/>
</dbReference>
<evidence type="ECO:0000313" key="16">
    <source>
        <dbReference type="EMBL" id="EBX7834333.1"/>
    </source>
</evidence>
<dbReference type="EMBL" id="AAMJPT010000021">
    <property type="protein sequence ID" value="EDI0349519.1"/>
    <property type="molecule type" value="Genomic_DNA"/>
</dbReference>
<evidence type="ECO:0000313" key="8">
    <source>
        <dbReference type="EMBL" id="EBS4270729.1"/>
    </source>
</evidence>
<dbReference type="EMBL" id="AAGHPM010000059">
    <property type="protein sequence ID" value="EBO1561383.1"/>
    <property type="molecule type" value="Genomic_DNA"/>
</dbReference>
<dbReference type="EMBL" id="AALGZK010000001">
    <property type="protein sequence ID" value="ECZ5435948.1"/>
    <property type="molecule type" value="Genomic_DNA"/>
</dbReference>
<dbReference type="EMBL" id="AAGQQV010000009">
    <property type="protein sequence ID" value="EBQ9486656.1"/>
    <property type="molecule type" value="Genomic_DNA"/>
</dbReference>
<dbReference type="EMBL" id="AAMBNR010000001">
    <property type="protein sequence ID" value="EDF6612539.1"/>
    <property type="molecule type" value="Genomic_DNA"/>
</dbReference>
<evidence type="ECO:0000313" key="64">
    <source>
        <dbReference type="EMBL" id="EDI0349519.1"/>
    </source>
</evidence>
<dbReference type="EMBL" id="AAMHUT010000001">
    <property type="protein sequence ID" value="EDH4939514.1"/>
    <property type="molecule type" value="Genomic_DNA"/>
</dbReference>
<dbReference type="EMBL" id="AAKRHF010000004">
    <property type="protein sequence ID" value="ECU8645544.1"/>
    <property type="molecule type" value="Genomic_DNA"/>
</dbReference>
<evidence type="ECO:0000313" key="71">
    <source>
        <dbReference type="EMBL" id="HAB2089086.1"/>
    </source>
</evidence>
<dbReference type="EMBL" id="AAMLJC010000001">
    <property type="protein sequence ID" value="EDI5641073.1"/>
    <property type="molecule type" value="Genomic_DNA"/>
</dbReference>
<gene>
    <name evidence="40" type="ORF">AA208_00525</name>
    <name evidence="94" type="ORF">AA317_09780</name>
    <name evidence="95" type="ORF">AA331_09885</name>
    <name evidence="93" type="ORF">AA493_09670</name>
    <name evidence="42" type="ORF">AHQ57_02025</name>
    <name evidence="39" type="ORF">AL131_04125</name>
    <name evidence="38" type="ORF">AO768_06995</name>
    <name evidence="44" type="ORF">AOZ91_03290</name>
    <name evidence="43" type="ORF">AOZ97_21815</name>
    <name evidence="36" type="ORF">AP168_03545</name>
    <name evidence="41" type="ORF">APS93_02035</name>
    <name evidence="37" type="ORF">APX59_05265</name>
    <name evidence="49" type="ORF">B1B77_04350</name>
    <name evidence="50" type="ORF">B5W58_03290</name>
    <name evidence="51" type="ORF">B6L59_03300</name>
    <name evidence="33" type="ORF">B7S91_04535</name>
    <name evidence="54" type="ORF">B9156_03235</name>
    <name evidence="55" type="ORF">B9634_14220</name>
    <name evidence="53" type="ORF">B9650_12635</name>
    <name evidence="52" type="ORF">B9P30_03775</name>
    <name evidence="34" type="ORF">B9R89_07525</name>
    <name evidence="32" type="ORF">BEU62_04500</name>
    <name evidence="45" type="ORF">BEU65_03300</name>
    <name evidence="46" type="ORF">BKF88_03285</name>
    <name evidence="92" type="ORF">BLX71_11290</name>
    <name evidence="66" type="ORF">BMG87_22755</name>
    <name evidence="47" type="ORF">BOQ93_03775</name>
    <name evidence="56" type="ORF">BV441_23620</name>
    <name evidence="48" type="ORF">BZ025_19730</name>
    <name evidence="57" type="ORF">CA685_02035</name>
    <name evidence="59" type="ORF">CBK62_02025</name>
    <name evidence="58" type="ORF">CBY76_20235</name>
    <name evidence="60" type="ORF">CBY80_13995</name>
    <name evidence="61" type="ORF">CBZ46_03650</name>
    <name evidence="62" type="ORF">CC401_21695</name>
    <name evidence="63" type="ORF">CC691_16705</name>
    <name evidence="64" type="ORF">CC727_15520</name>
    <name evidence="65" type="ORF">CC757_06755</name>
    <name evidence="67" type="ORF">CE640_04355</name>
    <name evidence="68" type="ORF">CE646_02110</name>
    <name evidence="69" type="ORF">CE833_21635</name>
    <name evidence="31" type="ORF">CIM45_15990</name>
    <name evidence="6" type="ORF">D5P93_01880</name>
    <name evidence="2" type="ORF">D8I59_23345</name>
    <name evidence="10" type="ORF">DLL80_00540</name>
    <name evidence="4" type="ORF">DML90_07565</name>
    <name evidence="11" type="ORF">DNY22_00140</name>
    <name evidence="5" type="ORF">DOA78_19260</name>
    <name evidence="12" type="ORF">DPD27_12295</name>
    <name evidence="14" type="ORF">DQ066_02125</name>
    <name evidence="13" type="ORF">DQC53_22665</name>
    <name evidence="8" type="ORF">DQE56_03400</name>
    <name evidence="9" type="ORF">DQK32_09680</name>
    <name evidence="15" type="ORF">DRT54_00765</name>
    <name evidence="7" type="ORF">DRY71_19580</name>
    <name evidence="16" type="ORF">DS704_00540</name>
    <name evidence="17" type="ORF">DUA94_07970</name>
    <name evidence="18" type="ORF">DUV00_01980</name>
    <name evidence="24" type="ORF">E1A34_14600</name>
    <name evidence="25" type="ORF">E1K03_12670</name>
    <name evidence="27" type="ORF">E2D29_11030</name>
    <name evidence="26" type="ORF">E2D65_20820</name>
    <name evidence="19" type="ORF">EGM24_04735</name>
    <name evidence="20" type="ORF">EIL11_23055</name>
    <name evidence="21" type="ORF">EKG93_17430</name>
    <name evidence="22" type="ORF">EUS03_01850</name>
    <name evidence="23" type="ORF">EVG73_26375</name>
    <name evidence="3" type="ORF">EYJ87_02030</name>
    <name evidence="28" type="ORF">FGK44_02030</name>
    <name evidence="30" type="ORF">FZ582_08120</name>
    <name evidence="75" type="ORF">G2201_04460</name>
    <name evidence="77" type="ORF">G3358_000897</name>
    <name evidence="78" type="ORF">G3410_004437</name>
    <name evidence="79" type="ORF">G3987_000870</name>
    <name evidence="76" type="ORF">G3V47_003062</name>
    <name evidence="81" type="ORF">G4I65_004485</name>
    <name evidence="82" type="ORF">G4K95_004662</name>
    <name evidence="83" type="ORF">G4L08_000952</name>
    <name evidence="88" type="ORF">G4X27_005035</name>
    <name evidence="86" type="ORF">G4Y20_004294</name>
    <name evidence="87" type="ORF">G4Y29_000019</name>
    <name evidence="91" type="ORF">G9260_004556</name>
    <name evidence="90" type="ORF">G9G44_002299</name>
    <name evidence="89" type="ORF">G9W27_003568</name>
    <name evidence="72" type="ORF">GB113_02360</name>
    <name evidence="73" type="ORF">GB378_02360</name>
    <name evidence="70" type="ORF">GB549_01885</name>
    <name evidence="74" type="ORF">GB622_05425</name>
    <name evidence="71" type="ORF">GBR99_01885</name>
    <name evidence="85" type="ORF">GNA70_003991</name>
    <name evidence="80" type="ORF">GNC67_003690</name>
    <name evidence="84" type="ORF">GND63_003439</name>
    <name evidence="29" type="ORF">Y675_04210</name>
    <name evidence="35" type="ORF">ZV99_06520</name>
</gene>
<evidence type="ECO:0000313" key="38">
    <source>
        <dbReference type="EMBL" id="ECX1944636.1"/>
    </source>
</evidence>
<evidence type="ECO:0000313" key="86">
    <source>
        <dbReference type="EMBL" id="HAE8960035.1"/>
    </source>
</evidence>
<evidence type="ECO:0000313" key="95">
    <source>
        <dbReference type="EMBL" id="QVX87793.1"/>
    </source>
</evidence>
<dbReference type="EMBL" id="DAAUCX010000004">
    <property type="protein sequence ID" value="HAF1179550.1"/>
    <property type="molecule type" value="Genomic_DNA"/>
</dbReference>
<evidence type="ECO:0000313" key="48">
    <source>
        <dbReference type="EMBL" id="EDF3616839.1"/>
    </source>
</evidence>
<evidence type="ECO:0000313" key="19">
    <source>
        <dbReference type="EMBL" id="EBZ7956715.1"/>
    </source>
</evidence>
<evidence type="ECO:0000313" key="45">
    <source>
        <dbReference type="EMBL" id="EDB9182134.1"/>
    </source>
</evidence>
<dbReference type="EMBL" id="AAHTAF010000036">
    <property type="protein sequence ID" value="ECA0245590.1"/>
    <property type="molecule type" value="Genomic_DNA"/>
</dbReference>
<evidence type="ECO:0000313" key="68">
    <source>
        <dbReference type="EMBL" id="EDI5641073.1"/>
    </source>
</evidence>
<protein>
    <submittedName>
        <fullName evidence="92">Fimbrial protein</fullName>
    </submittedName>
</protein>
<evidence type="ECO:0000313" key="46">
    <source>
        <dbReference type="EMBL" id="EDC8200132.1"/>
    </source>
</evidence>
<dbReference type="EMBL" id="AAMDSK010000001">
    <property type="protein sequence ID" value="EDG2973307.1"/>
    <property type="molecule type" value="Genomic_DNA"/>
</dbReference>
<evidence type="ECO:0000313" key="89">
    <source>
        <dbReference type="EMBL" id="HAF0489613.1"/>
    </source>
</evidence>
<evidence type="ECO:0000313" key="53">
    <source>
        <dbReference type="EMBL" id="EDG8637625.1"/>
    </source>
</evidence>
<reference evidence="21" key="5">
    <citation type="submission" date="2018-12" db="EMBL/GenBank/DDBJ databases">
        <authorList>
            <person name="Ashton P.M."/>
            <person name="Dallman T."/>
            <person name="Nair S."/>
            <person name="De Pinna E."/>
            <person name="Peters T."/>
            <person name="Grant K."/>
        </authorList>
    </citation>
    <scope>NUCLEOTIDE SEQUENCE</scope>
    <source>
        <strain evidence="15">136562</strain>
        <strain evidence="9">160804</strain>
        <strain evidence="26">161826</strain>
        <strain evidence="4">167020</strain>
        <strain evidence="27">167054</strain>
        <strain evidence="8">174739</strain>
        <strain evidence="5">182859</strain>
        <strain evidence="25">222570</strain>
        <strain evidence="17">235050</strain>
        <strain evidence="14">250711</strain>
        <strain evidence="12">253904</strain>
        <strain evidence="24">271153</strain>
        <strain evidence="64">333943</strain>
        <strain evidence="65">335522</strain>
        <strain evidence="62">353912</strain>
        <strain evidence="63">365387</strain>
        <strain evidence="10">412137</strain>
        <strain evidence="35">41958</strain>
        <strain evidence="11">428176</strain>
        <strain evidence="7">436933</strain>
        <strain evidence="23">500372</strain>
        <strain evidence="16">503427</strain>
        <strain evidence="18">513302</strain>
        <strain evidence="13">520532</strain>
        <strain evidence="6">579069</strain>
        <strain evidence="22">623177</strain>
        <strain evidence="19">634817</strain>
        <strain evidence="20">643094</strain>
        <strain evidence="21">653638</strain>
    </source>
</reference>
<dbReference type="Proteomes" id="UP000839704">
    <property type="component" value="Unassembled WGS sequence"/>
</dbReference>
<evidence type="ECO:0000313" key="31">
    <source>
        <dbReference type="EMBL" id="ECS7536110.1"/>
    </source>
</evidence>
<dbReference type="EMBL" id="AAMKGD010000045">
    <property type="protein sequence ID" value="EDI2400174.1"/>
    <property type="molecule type" value="Genomic_DNA"/>
</dbReference>
<dbReference type="EMBL" id="DAAHAH010000001">
    <property type="protein sequence ID" value="HAB5282976.1"/>
    <property type="molecule type" value="Genomic_DNA"/>
</dbReference>
<dbReference type="EMBL" id="AAMFKA010000001">
    <property type="protein sequence ID" value="EDG8069702.1"/>
    <property type="molecule type" value="Genomic_DNA"/>
</dbReference>
<dbReference type="EMBL" id="DAARRP010000001">
    <property type="protein sequence ID" value="HAE3649826.1"/>
    <property type="molecule type" value="Genomic_DNA"/>
</dbReference>
<evidence type="ECO:0000313" key="82">
    <source>
        <dbReference type="EMBL" id="HAE6744257.1"/>
    </source>
</evidence>
<evidence type="ECO:0000313" key="30">
    <source>
        <dbReference type="EMBL" id="ECQ6266672.1"/>
    </source>
</evidence>
<dbReference type="EMBL" id="AAKYIK010000001">
    <property type="protein sequence ID" value="ECX2889357.1"/>
    <property type="molecule type" value="Genomic_DNA"/>
</dbReference>
<dbReference type="EMBL" id="AAHUEO010000022">
    <property type="protein sequence ID" value="ECA3862697.1"/>
    <property type="molecule type" value="Genomic_DNA"/>
</dbReference>
<dbReference type="EMBL" id="AAKZAX010000001">
    <property type="protein sequence ID" value="ECX1262058.1"/>
    <property type="molecule type" value="Genomic_DNA"/>
</dbReference>
<dbReference type="EMBL" id="AAJDVX010000001">
    <property type="protein sequence ID" value="ECK8652754.1"/>
    <property type="molecule type" value="Genomic_DNA"/>
</dbReference>
<dbReference type="EMBL" id="AAHJAN010000124">
    <property type="protein sequence ID" value="EBW7133111.1"/>
    <property type="molecule type" value="Genomic_DNA"/>
</dbReference>
<dbReference type="EMBL" id="AAHMGC010000001">
    <property type="protein sequence ID" value="EBX7834333.1"/>
    <property type="molecule type" value="Genomic_DNA"/>
</dbReference>
<dbReference type="EMBL" id="DAARWE010000017">
    <property type="protein sequence ID" value="HAE4195112.1"/>
    <property type="molecule type" value="Genomic_DNA"/>
</dbReference>
<evidence type="ECO:0000313" key="57">
    <source>
        <dbReference type="EMBL" id="EDH0268462.1"/>
    </source>
</evidence>
<evidence type="ECO:0000259" key="1">
    <source>
        <dbReference type="Pfam" id="PF13954"/>
    </source>
</evidence>
<dbReference type="EMBL" id="AAHDHY010000001">
    <property type="protein sequence ID" value="EBU8267733.1"/>
    <property type="molecule type" value="Genomic_DNA"/>
</dbReference>
<evidence type="ECO:0000313" key="36">
    <source>
        <dbReference type="EMBL" id="ECX1262058.1"/>
    </source>
</evidence>
<dbReference type="Proteomes" id="UP000839885">
    <property type="component" value="Unassembled WGS sequence"/>
</dbReference>
<dbReference type="EMBL" id="DAAWDR010000101">
    <property type="protein sequence ID" value="HAF7396457.1"/>
    <property type="molecule type" value="Genomic_DNA"/>
</dbReference>
<evidence type="ECO:0000313" key="21">
    <source>
        <dbReference type="EMBL" id="ECA3862697.1"/>
    </source>
</evidence>
<evidence type="ECO:0000313" key="11">
    <source>
        <dbReference type="EMBL" id="EBV1355837.1"/>
    </source>
</evidence>
<dbReference type="EMBL" id="AAGUYM010000026">
    <property type="protein sequence ID" value="EBS2694909.1"/>
    <property type="molecule type" value="Genomic_DNA"/>
</dbReference>
<dbReference type="EMBL" id="AAIWMW010000001">
    <property type="protein sequence ID" value="ECI8472081.1"/>
    <property type="molecule type" value="Genomic_DNA"/>
</dbReference>
<reference evidence="31" key="3">
    <citation type="submission" date="2018-07" db="EMBL/GenBank/DDBJ databases">
        <authorList>
            <consortium name="PulseNet: The National Subtyping Network for Foodborne Disease Surveillance"/>
            <person name="Tarr C.L."/>
            <person name="Trees E."/>
            <person name="Katz L.S."/>
            <person name="Carleton-Romer H.A."/>
            <person name="Stroika S."/>
            <person name="Kucerova Z."/>
            <person name="Roache K.F."/>
            <person name="Sabol A.L."/>
            <person name="Besser J."/>
            <person name="Gerner-Smidt P."/>
        </authorList>
    </citation>
    <scope>NUCLEOTIDE SEQUENCE</scope>
    <source>
        <strain evidence="67">2017K-0403</strain>
        <strain evidence="68">2017K-0405</strain>
        <strain evidence="39">PNUSAS000634</strain>
        <strain evidence="38">PNUSAS000917</strain>
        <strain evidence="37">PNUSAS000994</strain>
        <strain evidence="41">PNUSAS001023</strain>
        <strain evidence="36">PNUSAS001036</strain>
        <strain evidence="66">PNUSAS004539</strain>
        <strain evidence="46">PNUSAS004577</strain>
        <strain evidence="47">PNUSAS005378</strain>
        <strain evidence="56">PNUSAS006512</strain>
        <strain evidence="49">PNUSAS007861</strain>
        <strain evidence="48">PNUSAS007887</strain>
        <strain evidence="33">PNUSAS008550</strain>
        <strain evidence="50">PNUSAS009804</strain>
        <strain evidence="51">PNUSAS010378</strain>
        <strain evidence="34">PNUSAS011093</strain>
        <strain evidence="54">PNUSAS011113</strain>
        <strain evidence="57">PNUSAS011299</strain>
        <strain evidence="52">PNUSAS011642</strain>
        <strain evidence="53">PNUSAS012393</strain>
        <strain evidence="55">PNUSAS012422</strain>
        <strain evidence="58">PNUSAS013024</strain>
        <strain evidence="60">PNUSAS013162</strain>
        <strain evidence="61">PNUSAS013394</strain>
        <strain evidence="59">PNUSAS013567</strain>
        <strain evidence="69">PNUSAS015816</strain>
        <strain evidence="31">PNUSAS019309</strain>
    </source>
</reference>
<evidence type="ECO:0000313" key="5">
    <source>
        <dbReference type="EMBL" id="EBR8185768.1"/>
    </source>
</evidence>
<evidence type="ECO:0000313" key="10">
    <source>
        <dbReference type="EMBL" id="EBU8267733.1"/>
    </source>
</evidence>
<dbReference type="EMBL" id="DAARLS010000056">
    <property type="protein sequence ID" value="HAE2933377.1"/>
    <property type="molecule type" value="Genomic_DNA"/>
</dbReference>
<dbReference type="EMBL" id="DAASRP010000047">
    <property type="protein sequence ID" value="HAE6744257.1"/>
    <property type="molecule type" value="Genomic_DNA"/>
</dbReference>
<evidence type="ECO:0000313" key="78">
    <source>
        <dbReference type="EMBL" id="HAE2933377.1"/>
    </source>
</evidence>
<dbReference type="EMBL" id="AAGVLQ010000002">
    <property type="protein sequence ID" value="EBS4270729.1"/>
    <property type="molecule type" value="Genomic_DNA"/>
</dbReference>
<evidence type="ECO:0000313" key="41">
    <source>
        <dbReference type="EMBL" id="ECX6725413.1"/>
    </source>
</evidence>
<dbReference type="EMBL" id="AAGTMW010000020">
    <property type="protein sequence ID" value="EBR8185768.1"/>
    <property type="molecule type" value="Genomic_DNA"/>
</dbReference>
<evidence type="ECO:0000313" key="20">
    <source>
        <dbReference type="EMBL" id="ECA0245590.1"/>
    </source>
</evidence>
<evidence type="ECO:0000313" key="75">
    <source>
        <dbReference type="EMBL" id="HAE1030276.1"/>
    </source>
</evidence>
<dbReference type="EMBL" id="AAHKGI010000001">
    <property type="protein sequence ID" value="EBX1170178.1"/>
    <property type="molecule type" value="Genomic_DNA"/>
</dbReference>
<evidence type="ECO:0000313" key="76">
    <source>
        <dbReference type="EMBL" id="HAE1980373.1"/>
    </source>
</evidence>
<reference evidence="70" key="2">
    <citation type="journal article" date="2018" name="Genome Biol.">
        <title>SKESA: strategic k-mer extension for scrupulous assemblies.</title>
        <authorList>
            <person name="Souvorov A."/>
            <person name="Agarwala R."/>
            <person name="Lipman D.J."/>
        </authorList>
    </citation>
    <scope>NUCLEOTIDE SEQUENCE</scope>
    <source>
        <strain evidence="91">09-3171</strain>
        <strain evidence="82">10-4660</strain>
        <strain evidence="78">10-4961</strain>
        <strain evidence="76">10-7672</strain>
        <strain evidence="86">11-4340</strain>
        <strain evidence="81">12-3895</strain>
        <strain evidence="79">12-8244</strain>
        <strain evidence="87">13-0883</strain>
        <strain evidence="90">13-1901</strain>
        <strain evidence="83">13-4702</strain>
        <strain evidence="89">BCW_2741</strain>
        <strain evidence="77">BCW_2743</strain>
        <strain evidence="85">NCTR-RN187</strain>
        <strain evidence="80">NCTR-SF87</strain>
        <strain evidence="84">NCTR-SF90</strain>
        <strain evidence="70">Salmonella enterica</strain>
        <strain evidence="75">Sam_48e89560-b631-4cd5-9b4b-4a4e71d657e9</strain>
    </source>
</reference>
<dbReference type="EMBL" id="AAMHYL010000008">
    <property type="protein sequence ID" value="EDH5331982.1"/>
    <property type="molecule type" value="Genomic_DNA"/>
</dbReference>
<dbReference type="AlphaFoldDB" id="A0A0R9NY22"/>
<dbReference type="EMBL" id="DAATOP010000093">
    <property type="protein sequence ID" value="HAE8960035.1"/>
    <property type="molecule type" value="Genomic_DNA"/>
</dbReference>
<dbReference type="EMBL" id="AALKQL010000001">
    <property type="protein sequence ID" value="EDA6041293.1"/>
    <property type="molecule type" value="Genomic_DNA"/>
</dbReference>
<evidence type="ECO:0000313" key="79">
    <source>
        <dbReference type="EMBL" id="HAE3649826.1"/>
    </source>
</evidence>
<evidence type="ECO:0000313" key="28">
    <source>
        <dbReference type="EMBL" id="ECI8472081.1"/>
    </source>
</evidence>
<dbReference type="EMBL" id="AAHYOQ010000011">
    <property type="protein sequence ID" value="ECB7485696.1"/>
    <property type="molecule type" value="Genomic_DNA"/>
</dbReference>
<evidence type="ECO:0000313" key="67">
    <source>
        <dbReference type="EMBL" id="EDI5564451.1"/>
    </source>
</evidence>
<evidence type="ECO:0000313" key="83">
    <source>
        <dbReference type="EMBL" id="HAE6781057.1"/>
    </source>
</evidence>
<evidence type="ECO:0000313" key="74">
    <source>
        <dbReference type="EMBL" id="HAB5907546.1"/>
    </source>
</evidence>
<feature type="domain" description="PapC N-terminal" evidence="1">
    <location>
        <begin position="23"/>
        <end position="66"/>
    </location>
</feature>
<evidence type="ECO:0000313" key="39">
    <source>
        <dbReference type="EMBL" id="ECX2889357.1"/>
    </source>
</evidence>
<dbReference type="EMBL" id="AAMAOE010000013">
    <property type="protein sequence ID" value="EDF3616839.1"/>
    <property type="molecule type" value="Genomic_DNA"/>
</dbReference>
<dbReference type="EMBL" id="DAARJY010000004">
    <property type="protein sequence ID" value="HAE2737994.1"/>
    <property type="molecule type" value="Genomic_DNA"/>
</dbReference>
<dbReference type="EMBL" id="AAGJWK010000001">
    <property type="protein sequence ID" value="EBO8649932.1"/>
    <property type="molecule type" value="Genomic_DNA"/>
</dbReference>
<dbReference type="EMBL" id="AALJFD010000077">
    <property type="protein sequence ID" value="EDA1759118.1"/>
    <property type="molecule type" value="Genomic_DNA"/>
</dbReference>
<evidence type="ECO:0000313" key="85">
    <source>
        <dbReference type="EMBL" id="HAE8089873.1"/>
    </source>
</evidence>
<evidence type="ECO:0000313" key="23">
    <source>
        <dbReference type="EMBL" id="ECB1915847.1"/>
    </source>
</evidence>
<evidence type="ECO:0000313" key="88">
    <source>
        <dbReference type="EMBL" id="HAE9655200.1"/>
    </source>
</evidence>
<evidence type="ECO:0000313" key="7">
    <source>
        <dbReference type="EMBL" id="EBS2694909.1"/>
    </source>
</evidence>
<dbReference type="EMBL" id="DAATPG010000001">
    <property type="protein sequence ID" value="HAE9026817.1"/>
    <property type="molecule type" value="Genomic_DNA"/>
</dbReference>
<evidence type="ECO:0000313" key="25">
    <source>
        <dbReference type="EMBL" id="ECB7485696.1"/>
    </source>
</evidence>
<evidence type="ECO:0000313" key="92">
    <source>
        <dbReference type="EMBL" id="OMB04336.1"/>
    </source>
</evidence>
<dbReference type="EMBL" id="AAMFPO010000001">
    <property type="protein sequence ID" value="EDG8726151.1"/>
    <property type="molecule type" value="Genomic_DNA"/>
</dbReference>
<evidence type="ECO:0000313" key="43">
    <source>
        <dbReference type="EMBL" id="EDA1759118.1"/>
    </source>
</evidence>
<dbReference type="EMBL" id="DAATCY010000023">
    <property type="protein sequence ID" value="HAE8089873.1"/>
    <property type="molecule type" value="Genomic_DNA"/>
</dbReference>
<evidence type="ECO:0000313" key="9">
    <source>
        <dbReference type="EMBL" id="EBS4546166.1"/>
    </source>
</evidence>